<comment type="caution">
    <text evidence="1">The sequence shown here is derived from an EMBL/GenBank/DDBJ whole genome shotgun (WGS) entry which is preliminary data.</text>
</comment>
<keyword evidence="2" id="KW-1185">Reference proteome</keyword>
<evidence type="ECO:0000313" key="2">
    <source>
        <dbReference type="Proteomes" id="UP001221142"/>
    </source>
</evidence>
<proteinExistence type="predicted"/>
<accession>A0AAD7FFX4</accession>
<gene>
    <name evidence="1" type="ORF">FB45DRAFT_1031745</name>
</gene>
<dbReference type="SUPFAM" id="SSF52047">
    <property type="entry name" value="RNI-like"/>
    <property type="match status" value="1"/>
</dbReference>
<dbReference type="Proteomes" id="UP001221142">
    <property type="component" value="Unassembled WGS sequence"/>
</dbReference>
<dbReference type="AlphaFoldDB" id="A0AAD7FFX4"/>
<sequence>MALAIPERNRDSATRGELCRHIRCTFGESGNHVRTGFGLAAYPDFPSNGSPQILGLGNVTITSDFPALPSLTSLTLKGVKFDSCATAMAVLSHLPLLQSLVLLDVTCGHDPAEDETENTLVVSHLLSLDLRPGGAFGVDRRIIFALQTQRLLVRSCPATFWSTISKYLRQSGPYLRSLELFSYEQLDEATSALDFSVSVNLERVTVYYGLHISYGPTPDRARVLICPALISLLSNIARYSTLHTVVLRIPAEQKNRVFPSWRPLSDLVALLKSPPFSACQKRFIVDGWSEDFERVHIEAVMRAAVDDGFPIVLGEERSRGLVGKARVFTTDAKAVQQFMTRTDI</sequence>
<dbReference type="EMBL" id="JARKIF010000015">
    <property type="protein sequence ID" value="KAJ7622047.1"/>
    <property type="molecule type" value="Genomic_DNA"/>
</dbReference>
<reference evidence="1" key="1">
    <citation type="submission" date="2023-03" db="EMBL/GenBank/DDBJ databases">
        <title>Massive genome expansion in bonnet fungi (Mycena s.s.) driven by repeated elements and novel gene families across ecological guilds.</title>
        <authorList>
            <consortium name="Lawrence Berkeley National Laboratory"/>
            <person name="Harder C.B."/>
            <person name="Miyauchi S."/>
            <person name="Viragh M."/>
            <person name="Kuo A."/>
            <person name="Thoen E."/>
            <person name="Andreopoulos B."/>
            <person name="Lu D."/>
            <person name="Skrede I."/>
            <person name="Drula E."/>
            <person name="Henrissat B."/>
            <person name="Morin E."/>
            <person name="Kohler A."/>
            <person name="Barry K."/>
            <person name="LaButti K."/>
            <person name="Morin E."/>
            <person name="Salamov A."/>
            <person name="Lipzen A."/>
            <person name="Mereny Z."/>
            <person name="Hegedus B."/>
            <person name="Baldrian P."/>
            <person name="Stursova M."/>
            <person name="Weitz H."/>
            <person name="Taylor A."/>
            <person name="Grigoriev I.V."/>
            <person name="Nagy L.G."/>
            <person name="Martin F."/>
            <person name="Kauserud H."/>
        </authorList>
    </citation>
    <scope>NUCLEOTIDE SEQUENCE</scope>
    <source>
        <strain evidence="1">9284</strain>
    </source>
</reference>
<organism evidence="1 2">
    <name type="scientific">Roridomyces roridus</name>
    <dbReference type="NCBI Taxonomy" id="1738132"/>
    <lineage>
        <taxon>Eukaryota</taxon>
        <taxon>Fungi</taxon>
        <taxon>Dikarya</taxon>
        <taxon>Basidiomycota</taxon>
        <taxon>Agaricomycotina</taxon>
        <taxon>Agaricomycetes</taxon>
        <taxon>Agaricomycetidae</taxon>
        <taxon>Agaricales</taxon>
        <taxon>Marasmiineae</taxon>
        <taxon>Mycenaceae</taxon>
        <taxon>Roridomyces</taxon>
    </lineage>
</organism>
<protein>
    <submittedName>
        <fullName evidence="1">Uncharacterized protein</fullName>
    </submittedName>
</protein>
<name>A0AAD7FFX4_9AGAR</name>
<evidence type="ECO:0000313" key="1">
    <source>
        <dbReference type="EMBL" id="KAJ7622047.1"/>
    </source>
</evidence>